<comment type="caution">
    <text evidence="2">The sequence shown here is derived from an EMBL/GenBank/DDBJ whole genome shotgun (WGS) entry which is preliminary data.</text>
</comment>
<gene>
    <name evidence="2" type="ORF">COX08_03825</name>
</gene>
<keyword evidence="1" id="KW-1133">Transmembrane helix</keyword>
<feature type="transmembrane region" description="Helical" evidence="1">
    <location>
        <begin position="21"/>
        <end position="41"/>
    </location>
</feature>
<dbReference type="AlphaFoldDB" id="A0A2H0B5M3"/>
<dbReference type="EMBL" id="PCSR01000089">
    <property type="protein sequence ID" value="PIP52947.1"/>
    <property type="molecule type" value="Genomic_DNA"/>
</dbReference>
<dbReference type="Proteomes" id="UP000229459">
    <property type="component" value="Unassembled WGS sequence"/>
</dbReference>
<protein>
    <submittedName>
        <fullName evidence="2">Uncharacterized protein</fullName>
    </submittedName>
</protein>
<reference evidence="2 3" key="1">
    <citation type="submission" date="2017-09" db="EMBL/GenBank/DDBJ databases">
        <title>Depth-based differentiation of microbial function through sediment-hosted aquifers and enrichment of novel symbionts in the deep terrestrial subsurface.</title>
        <authorList>
            <person name="Probst A.J."/>
            <person name="Ladd B."/>
            <person name="Jarett J.K."/>
            <person name="Geller-Mcgrath D.E."/>
            <person name="Sieber C.M."/>
            <person name="Emerson J.B."/>
            <person name="Anantharaman K."/>
            <person name="Thomas B.C."/>
            <person name="Malmstrom R."/>
            <person name="Stieglmeier M."/>
            <person name="Klingl A."/>
            <person name="Woyke T."/>
            <person name="Ryan C.M."/>
            <person name="Banfield J.F."/>
        </authorList>
    </citation>
    <scope>NUCLEOTIDE SEQUENCE [LARGE SCALE GENOMIC DNA]</scope>
    <source>
        <strain evidence="2">CG23_combo_of_CG06-09_8_20_14_all_34_8</strain>
    </source>
</reference>
<organism evidence="2 3">
    <name type="scientific">Candidatus Beckwithbacteria bacterium CG23_combo_of_CG06-09_8_20_14_all_34_8</name>
    <dbReference type="NCBI Taxonomy" id="1974497"/>
    <lineage>
        <taxon>Bacteria</taxon>
        <taxon>Candidatus Beckwithiibacteriota</taxon>
    </lineage>
</organism>
<evidence type="ECO:0000313" key="2">
    <source>
        <dbReference type="EMBL" id="PIP52947.1"/>
    </source>
</evidence>
<keyword evidence="1" id="KW-0812">Transmembrane</keyword>
<proteinExistence type="predicted"/>
<name>A0A2H0B5M3_9BACT</name>
<keyword evidence="1" id="KW-0472">Membrane</keyword>
<evidence type="ECO:0000256" key="1">
    <source>
        <dbReference type="SAM" id="Phobius"/>
    </source>
</evidence>
<evidence type="ECO:0000313" key="3">
    <source>
        <dbReference type="Proteomes" id="UP000229459"/>
    </source>
</evidence>
<accession>A0A2H0B5M3</accession>
<sequence>MISFIKLKPAKPANIIYSQNQIVWGALSLILFFGTIIYLNLRGFVKDNKSSLIHSKTQATSIPTLNNTETELINLSIPKGVFLYPQLNTLSAYELKNGQNIVVATFSGQIQDLGKLKNDQLYIITGKNNDSYDEIWLQNNQQFEHIKTPSISTNILKPVLSSEGRYIYFITNAGSGKKSLMRLDLKTGLQQEIIEIGLPLTNFFVNSDNTLIGLIVELSNDNKVKNYVLGIVQTGAKNLNLFPNVVMKKESNILFNDDQSKIMLESATGIALFDIRTSKLTPLGVDGSLVSWYNQNRLIVARNPYSITSCRKGLTYITGYTQLEIYQNLGYALEKLTDDNLIQSINKLNFPHTKPFIWQNNYLGTAINIVDNLTCNEEVAYYNVSNNTAEVIKNIKIKDLPFVYVP</sequence>
<dbReference type="SUPFAM" id="SSF69304">
    <property type="entry name" value="Tricorn protease N-terminal domain"/>
    <property type="match status" value="1"/>
</dbReference>